<dbReference type="InterPro" id="IPR016163">
    <property type="entry name" value="Ald_DH_C"/>
</dbReference>
<dbReference type="SUPFAM" id="SSF53720">
    <property type="entry name" value="ALDH-like"/>
    <property type="match status" value="1"/>
</dbReference>
<dbReference type="AlphaFoldDB" id="A0A822Z8H4"/>
<gene>
    <name evidence="3" type="ORF">HUJ06_015223</name>
</gene>
<sequence>MLGPVLLCMQAGNLEEAIDIVNRDKYCNGASIFTTSWVAARKFQDEIEVDQARHVCSYTFRSKW</sequence>
<comment type="similarity">
    <text evidence="1">Belongs to the aldehyde dehydrogenase family.</text>
</comment>
<name>A0A822Z8H4_NELNU</name>
<dbReference type="Proteomes" id="UP000607653">
    <property type="component" value="Unassembled WGS sequence"/>
</dbReference>
<proteinExistence type="inferred from homology"/>
<evidence type="ECO:0000313" key="4">
    <source>
        <dbReference type="Proteomes" id="UP000607653"/>
    </source>
</evidence>
<dbReference type="EMBL" id="DUZY01000005">
    <property type="protein sequence ID" value="DAD40900.1"/>
    <property type="molecule type" value="Genomic_DNA"/>
</dbReference>
<accession>A0A822Z8H4</accession>
<comment type="caution">
    <text evidence="3">The sequence shown here is derived from an EMBL/GenBank/DDBJ whole genome shotgun (WGS) entry which is preliminary data.</text>
</comment>
<dbReference type="PANTHER" id="PTHR43866:SF3">
    <property type="entry name" value="METHYLMALONATE-SEMIALDEHYDE DEHYDROGENASE [ACYLATING], MITOCHONDRIAL"/>
    <property type="match status" value="1"/>
</dbReference>
<reference evidence="3 4" key="1">
    <citation type="journal article" date="2020" name="Mol. Biol. Evol.">
        <title>Distinct Expression and Methylation Patterns for Genes with Different Fates following a Single Whole-Genome Duplication in Flowering Plants.</title>
        <authorList>
            <person name="Shi T."/>
            <person name="Rahmani R.S."/>
            <person name="Gugger P.F."/>
            <person name="Wang M."/>
            <person name="Li H."/>
            <person name="Zhang Y."/>
            <person name="Li Z."/>
            <person name="Wang Q."/>
            <person name="Van de Peer Y."/>
            <person name="Marchal K."/>
            <person name="Chen J."/>
        </authorList>
    </citation>
    <scope>NUCLEOTIDE SEQUENCE [LARGE SCALE GENOMIC DNA]</scope>
    <source>
        <tissue evidence="3">Leaf</tissue>
    </source>
</reference>
<dbReference type="InterPro" id="IPR010061">
    <property type="entry name" value="MeMal-semiAld_DH"/>
</dbReference>
<protein>
    <recommendedName>
        <fullName evidence="2">Aldehyde dehydrogenase domain-containing protein</fullName>
    </recommendedName>
</protein>
<dbReference type="InterPro" id="IPR015590">
    <property type="entry name" value="Aldehyde_DH_dom"/>
</dbReference>
<dbReference type="Gene3D" id="3.40.309.10">
    <property type="entry name" value="Aldehyde Dehydrogenase, Chain A, domain 2"/>
    <property type="match status" value="1"/>
</dbReference>
<organism evidence="3 4">
    <name type="scientific">Nelumbo nucifera</name>
    <name type="common">Sacred lotus</name>
    <dbReference type="NCBI Taxonomy" id="4432"/>
    <lineage>
        <taxon>Eukaryota</taxon>
        <taxon>Viridiplantae</taxon>
        <taxon>Streptophyta</taxon>
        <taxon>Embryophyta</taxon>
        <taxon>Tracheophyta</taxon>
        <taxon>Spermatophyta</taxon>
        <taxon>Magnoliopsida</taxon>
        <taxon>Proteales</taxon>
        <taxon>Nelumbonaceae</taxon>
        <taxon>Nelumbo</taxon>
    </lineage>
</organism>
<feature type="domain" description="Aldehyde dehydrogenase" evidence="2">
    <location>
        <begin position="2"/>
        <end position="51"/>
    </location>
</feature>
<dbReference type="Pfam" id="PF00171">
    <property type="entry name" value="Aldedh"/>
    <property type="match status" value="1"/>
</dbReference>
<dbReference type="InterPro" id="IPR016161">
    <property type="entry name" value="Ald_DH/histidinol_DH"/>
</dbReference>
<evidence type="ECO:0000313" key="3">
    <source>
        <dbReference type="EMBL" id="DAD40900.1"/>
    </source>
</evidence>
<evidence type="ECO:0000259" key="2">
    <source>
        <dbReference type="Pfam" id="PF00171"/>
    </source>
</evidence>
<dbReference type="GO" id="GO:0004491">
    <property type="term" value="F:methylmalonate-semialdehyde dehydrogenase (acylating, NAD) activity"/>
    <property type="evidence" value="ECO:0007669"/>
    <property type="project" value="InterPro"/>
</dbReference>
<evidence type="ECO:0000256" key="1">
    <source>
        <dbReference type="ARBA" id="ARBA00009986"/>
    </source>
</evidence>
<keyword evidence="4" id="KW-1185">Reference proteome</keyword>
<dbReference type="PANTHER" id="PTHR43866">
    <property type="entry name" value="MALONATE-SEMIALDEHYDE DEHYDROGENASE"/>
    <property type="match status" value="1"/>
</dbReference>